<organism evidence="7 8">
    <name type="scientific">Keratinibaculum paraultunense</name>
    <dbReference type="NCBI Taxonomy" id="1278232"/>
    <lineage>
        <taxon>Bacteria</taxon>
        <taxon>Bacillati</taxon>
        <taxon>Bacillota</taxon>
        <taxon>Tissierellia</taxon>
        <taxon>Tissierellales</taxon>
        <taxon>Tepidimicrobiaceae</taxon>
        <taxon>Keratinibaculum</taxon>
    </lineage>
</organism>
<dbReference type="Proteomes" id="UP000294567">
    <property type="component" value="Unassembled WGS sequence"/>
</dbReference>
<dbReference type="SUPFAM" id="SSF55729">
    <property type="entry name" value="Acyl-CoA N-acyltransferases (Nat)"/>
    <property type="match status" value="1"/>
</dbReference>
<sequence>MNVFVREMIESDIDRVLEIERESFSPPWSREAFLLELTKNILAKYIVVEVDGRVVGYGGIWLILDEGHITNIAVDKEYRGLGLGDKLLEGLIQLCIDRDIKVITLEVRKSNEVAKELYKKHGFKECGIRPGYYTNNNEDAIIMWKTIEV</sequence>
<evidence type="ECO:0000256" key="1">
    <source>
        <dbReference type="ARBA" id="ARBA00005395"/>
    </source>
</evidence>
<keyword evidence="8" id="KW-1185">Reference proteome</keyword>
<dbReference type="EC" id="2.3.1.266" evidence="5"/>
<dbReference type="EMBL" id="SMAE01000001">
    <property type="protein sequence ID" value="TCS91574.1"/>
    <property type="molecule type" value="Genomic_DNA"/>
</dbReference>
<proteinExistence type="inferred from homology"/>
<dbReference type="Gene3D" id="3.40.630.30">
    <property type="match status" value="1"/>
</dbReference>
<comment type="caution">
    <text evidence="7">The sequence shown here is derived from an EMBL/GenBank/DDBJ whole genome shotgun (WGS) entry which is preliminary data.</text>
</comment>
<evidence type="ECO:0000256" key="2">
    <source>
        <dbReference type="ARBA" id="ARBA00022490"/>
    </source>
</evidence>
<evidence type="ECO:0000259" key="6">
    <source>
        <dbReference type="PROSITE" id="PS51186"/>
    </source>
</evidence>
<evidence type="ECO:0000256" key="4">
    <source>
        <dbReference type="ARBA" id="ARBA00023315"/>
    </source>
</evidence>
<dbReference type="InterPro" id="IPR050680">
    <property type="entry name" value="YpeA/RimI_acetyltransf"/>
</dbReference>
<keyword evidence="4" id="KW-0012">Acyltransferase</keyword>
<dbReference type="RefSeq" id="WP_132025294.1">
    <property type="nucleotide sequence ID" value="NZ_CP068564.1"/>
</dbReference>
<reference evidence="7 8" key="1">
    <citation type="submission" date="2019-03" db="EMBL/GenBank/DDBJ databases">
        <title>Genomic Encyclopedia of Type Strains, Phase IV (KMG-IV): sequencing the most valuable type-strain genomes for metagenomic binning, comparative biology and taxonomic classification.</title>
        <authorList>
            <person name="Goeker M."/>
        </authorList>
    </citation>
    <scope>NUCLEOTIDE SEQUENCE [LARGE SCALE GENOMIC DNA]</scope>
    <source>
        <strain evidence="7 8">DSM 26752</strain>
    </source>
</reference>
<feature type="domain" description="N-acetyltransferase" evidence="6">
    <location>
        <begin position="3"/>
        <end position="148"/>
    </location>
</feature>
<dbReference type="NCBIfam" id="TIGR01575">
    <property type="entry name" value="rimI"/>
    <property type="match status" value="1"/>
</dbReference>
<dbReference type="GO" id="GO:0008999">
    <property type="term" value="F:protein-N-terminal-alanine acetyltransferase activity"/>
    <property type="evidence" value="ECO:0007669"/>
    <property type="project" value="UniProtKB-EC"/>
</dbReference>
<evidence type="ECO:0000313" key="7">
    <source>
        <dbReference type="EMBL" id="TCS91574.1"/>
    </source>
</evidence>
<dbReference type="Pfam" id="PF00583">
    <property type="entry name" value="Acetyltransf_1"/>
    <property type="match status" value="1"/>
</dbReference>
<evidence type="ECO:0000313" key="8">
    <source>
        <dbReference type="Proteomes" id="UP000294567"/>
    </source>
</evidence>
<protein>
    <recommendedName>
        <fullName evidence="5">[Ribosomal protein bS18]-alanine N-acetyltransferase</fullName>
        <ecNumber evidence="5">2.3.1.266</ecNumber>
    </recommendedName>
</protein>
<dbReference type="InterPro" id="IPR000182">
    <property type="entry name" value="GNAT_dom"/>
</dbReference>
<dbReference type="PANTHER" id="PTHR43420">
    <property type="entry name" value="ACETYLTRANSFERASE"/>
    <property type="match status" value="1"/>
</dbReference>
<keyword evidence="2 5" id="KW-0963">Cytoplasm</keyword>
<dbReference type="PANTHER" id="PTHR43420:SF44">
    <property type="entry name" value="ACETYLTRANSFERASE YPEA"/>
    <property type="match status" value="1"/>
</dbReference>
<comment type="subcellular location">
    <subcellularLocation>
        <location evidence="5">Cytoplasm</location>
    </subcellularLocation>
</comment>
<evidence type="ECO:0000256" key="3">
    <source>
        <dbReference type="ARBA" id="ARBA00022679"/>
    </source>
</evidence>
<dbReference type="PROSITE" id="PS51186">
    <property type="entry name" value="GNAT"/>
    <property type="match status" value="1"/>
</dbReference>
<dbReference type="CDD" id="cd04301">
    <property type="entry name" value="NAT_SF"/>
    <property type="match status" value="1"/>
</dbReference>
<dbReference type="OrthoDB" id="9794566at2"/>
<comment type="catalytic activity">
    <reaction evidence="5">
        <text>N-terminal L-alanyl-[ribosomal protein bS18] + acetyl-CoA = N-terminal N(alpha)-acetyl-L-alanyl-[ribosomal protein bS18] + CoA + H(+)</text>
        <dbReference type="Rhea" id="RHEA:43756"/>
        <dbReference type="Rhea" id="RHEA-COMP:10676"/>
        <dbReference type="Rhea" id="RHEA-COMP:10677"/>
        <dbReference type="ChEBI" id="CHEBI:15378"/>
        <dbReference type="ChEBI" id="CHEBI:57287"/>
        <dbReference type="ChEBI" id="CHEBI:57288"/>
        <dbReference type="ChEBI" id="CHEBI:64718"/>
        <dbReference type="ChEBI" id="CHEBI:83683"/>
        <dbReference type="EC" id="2.3.1.266"/>
    </reaction>
</comment>
<evidence type="ECO:0000256" key="5">
    <source>
        <dbReference type="RuleBase" id="RU363094"/>
    </source>
</evidence>
<comment type="function">
    <text evidence="5">Acetylates the N-terminal alanine of ribosomal protein bS18.</text>
</comment>
<dbReference type="InterPro" id="IPR016181">
    <property type="entry name" value="Acyl_CoA_acyltransferase"/>
</dbReference>
<gene>
    <name evidence="7" type="ORF">EDD65_10174</name>
</gene>
<comment type="similarity">
    <text evidence="1 5">Belongs to the acetyltransferase family. RimI subfamily.</text>
</comment>
<dbReference type="GO" id="GO:0005737">
    <property type="term" value="C:cytoplasm"/>
    <property type="evidence" value="ECO:0007669"/>
    <property type="project" value="UniProtKB-SubCell"/>
</dbReference>
<accession>A0A4R3KZ28</accession>
<keyword evidence="3 7" id="KW-0808">Transferase</keyword>
<dbReference type="InterPro" id="IPR006464">
    <property type="entry name" value="AcTrfase_RimI/Ard1"/>
</dbReference>
<dbReference type="AlphaFoldDB" id="A0A4R3KZ28"/>
<name>A0A4R3KZ28_9FIRM</name>